<gene>
    <name evidence="1" type="ORF">E2C01_038215</name>
</gene>
<keyword evidence="2" id="KW-1185">Reference proteome</keyword>
<dbReference type="AlphaFoldDB" id="A0A5B7FBM4"/>
<name>A0A5B7FBM4_PORTR</name>
<dbReference type="Proteomes" id="UP000324222">
    <property type="component" value="Unassembled WGS sequence"/>
</dbReference>
<organism evidence="1 2">
    <name type="scientific">Portunus trituberculatus</name>
    <name type="common">Swimming crab</name>
    <name type="synonym">Neptunus trituberculatus</name>
    <dbReference type="NCBI Taxonomy" id="210409"/>
    <lineage>
        <taxon>Eukaryota</taxon>
        <taxon>Metazoa</taxon>
        <taxon>Ecdysozoa</taxon>
        <taxon>Arthropoda</taxon>
        <taxon>Crustacea</taxon>
        <taxon>Multicrustacea</taxon>
        <taxon>Malacostraca</taxon>
        <taxon>Eumalacostraca</taxon>
        <taxon>Eucarida</taxon>
        <taxon>Decapoda</taxon>
        <taxon>Pleocyemata</taxon>
        <taxon>Brachyura</taxon>
        <taxon>Eubrachyura</taxon>
        <taxon>Portunoidea</taxon>
        <taxon>Portunidae</taxon>
        <taxon>Portuninae</taxon>
        <taxon>Portunus</taxon>
    </lineage>
</organism>
<reference evidence="1 2" key="1">
    <citation type="submission" date="2019-05" db="EMBL/GenBank/DDBJ databases">
        <title>Another draft genome of Portunus trituberculatus and its Hox gene families provides insights of decapod evolution.</title>
        <authorList>
            <person name="Jeong J.-H."/>
            <person name="Song I."/>
            <person name="Kim S."/>
            <person name="Choi T."/>
            <person name="Kim D."/>
            <person name="Ryu S."/>
            <person name="Kim W."/>
        </authorList>
    </citation>
    <scope>NUCLEOTIDE SEQUENCE [LARGE SCALE GENOMIC DNA]</scope>
    <source>
        <tissue evidence="1">Muscle</tissue>
    </source>
</reference>
<sequence length="78" mass="8556">MAIKQQIIYGKWNRRRNSNEATLVAENDNGKIVLAPSPPSSRLGVRQGGPPWHGNGWCLGRVVTATPLNRQCPPDPLV</sequence>
<protein>
    <submittedName>
        <fullName evidence="1">Uncharacterized protein</fullName>
    </submittedName>
</protein>
<evidence type="ECO:0000313" key="1">
    <source>
        <dbReference type="EMBL" id="MPC44541.1"/>
    </source>
</evidence>
<evidence type="ECO:0000313" key="2">
    <source>
        <dbReference type="Proteomes" id="UP000324222"/>
    </source>
</evidence>
<dbReference type="EMBL" id="VSRR010006332">
    <property type="protein sequence ID" value="MPC44541.1"/>
    <property type="molecule type" value="Genomic_DNA"/>
</dbReference>
<proteinExistence type="predicted"/>
<accession>A0A5B7FBM4</accession>
<comment type="caution">
    <text evidence="1">The sequence shown here is derived from an EMBL/GenBank/DDBJ whole genome shotgun (WGS) entry which is preliminary data.</text>
</comment>